<evidence type="ECO:0000313" key="14">
    <source>
        <dbReference type="EMBL" id="EDS29893.1"/>
    </source>
</evidence>
<gene>
    <name evidence="15" type="primary">6039669</name>
    <name evidence="14" type="ORF">CpipJ_CPIJ007710</name>
</gene>
<keyword evidence="7" id="KW-0560">Oxidoreductase</keyword>
<evidence type="ECO:0000256" key="8">
    <source>
        <dbReference type="ARBA" id="ARBA00023004"/>
    </source>
</evidence>
<keyword evidence="4 11" id="KW-0349">Heme</keyword>
<evidence type="ECO:0000256" key="2">
    <source>
        <dbReference type="ARBA" id="ARBA00022525"/>
    </source>
</evidence>
<evidence type="ECO:0000256" key="7">
    <source>
        <dbReference type="ARBA" id="ARBA00023002"/>
    </source>
</evidence>
<dbReference type="GO" id="GO:0006979">
    <property type="term" value="P:response to oxidative stress"/>
    <property type="evidence" value="ECO:0007669"/>
    <property type="project" value="InterPro"/>
</dbReference>
<dbReference type="GO" id="GO:0005576">
    <property type="term" value="C:extracellular region"/>
    <property type="evidence" value="ECO:0007669"/>
    <property type="project" value="UniProtKB-SubCell"/>
</dbReference>
<dbReference type="AlphaFoldDB" id="B0WKJ9"/>
<reference evidence="14" key="1">
    <citation type="submission" date="2007-03" db="EMBL/GenBank/DDBJ databases">
        <title>Annotation of Culex pipiens quinquefasciatus.</title>
        <authorList>
            <consortium name="The Broad Institute Genome Sequencing Platform"/>
            <person name="Atkinson P.W."/>
            <person name="Hemingway J."/>
            <person name="Christensen B.M."/>
            <person name="Higgs S."/>
            <person name="Kodira C."/>
            <person name="Hannick L."/>
            <person name="Megy K."/>
            <person name="O'Leary S."/>
            <person name="Pearson M."/>
            <person name="Haas B.J."/>
            <person name="Mauceli E."/>
            <person name="Wortman J.R."/>
            <person name="Lee N.H."/>
            <person name="Guigo R."/>
            <person name="Stanke M."/>
            <person name="Alvarado L."/>
            <person name="Amedeo P."/>
            <person name="Antoine C.H."/>
            <person name="Arensburger P."/>
            <person name="Bidwell S.L."/>
            <person name="Crawford M."/>
            <person name="Camaro F."/>
            <person name="Devon K."/>
            <person name="Engels R."/>
            <person name="Hammond M."/>
            <person name="Howarth C."/>
            <person name="Koehrsen M."/>
            <person name="Lawson D."/>
            <person name="Montgomery P."/>
            <person name="Nene V."/>
            <person name="Nusbaum C."/>
            <person name="Puiu D."/>
            <person name="Romero-Severson J."/>
            <person name="Severson D.W."/>
            <person name="Shumway M."/>
            <person name="Sisk P."/>
            <person name="Stolte C."/>
            <person name="Zeng Q."/>
            <person name="Eisenstadt E."/>
            <person name="Fraser-Liggett C."/>
            <person name="Strausberg R."/>
            <person name="Galagan J."/>
            <person name="Birren B."/>
            <person name="Collins F.H."/>
        </authorList>
    </citation>
    <scope>NUCLEOTIDE SEQUENCE [LARGE SCALE GENOMIC DNA]</scope>
    <source>
        <strain evidence="14">JHB</strain>
    </source>
</reference>
<dbReference type="VEuPathDB" id="VectorBase:CPIJ007710"/>
<evidence type="ECO:0000256" key="1">
    <source>
        <dbReference type="ARBA" id="ARBA00004613"/>
    </source>
</evidence>
<dbReference type="Pfam" id="PF03098">
    <property type="entry name" value="An_peroxidase"/>
    <property type="match status" value="1"/>
</dbReference>
<keyword evidence="6" id="KW-0732">Signal</keyword>
<dbReference type="PANTHER" id="PTHR11475">
    <property type="entry name" value="OXIDASE/PEROXIDASE"/>
    <property type="match status" value="1"/>
</dbReference>
<dbReference type="VEuPathDB" id="VectorBase:CQUJHB016055"/>
<accession>B0WKJ9</accession>
<dbReference type="GO" id="GO:0046872">
    <property type="term" value="F:metal ion binding"/>
    <property type="evidence" value="ECO:0007669"/>
    <property type="project" value="UniProtKB-KW"/>
</dbReference>
<keyword evidence="10" id="KW-0325">Glycoprotein</keyword>
<evidence type="ECO:0000256" key="10">
    <source>
        <dbReference type="ARBA" id="ARBA00023180"/>
    </source>
</evidence>
<keyword evidence="8 11" id="KW-0408">Iron</keyword>
<dbReference type="OrthoDB" id="823504at2759"/>
<comment type="subcellular location">
    <subcellularLocation>
        <location evidence="1">Secreted</location>
    </subcellularLocation>
</comment>
<dbReference type="InterPro" id="IPR037120">
    <property type="entry name" value="Haem_peroxidase_sf_animal"/>
</dbReference>
<feature type="compositionally biased region" description="Polar residues" evidence="12">
    <location>
        <begin position="134"/>
        <end position="143"/>
    </location>
</feature>
<sequence>MREVCDFQQLELVGWCAIVKMKFPHVAGAGKKVISYMALLVGLTVVLGITIPVAVVGANQPQIDKVFKAGSTSCPTETTCVPPLQCATMMMDRTDLVDESMTPRRRCRIKANFDGICCPQMRNDEDNDSEENSRFSPAQSSEINHGRKSGKRNVPDLLLGNDTSDNPHIRTKRCLVGGDCLHKHLRYRRYDGKCNNVLHGRTLWGSAGYPMERILPPAYGNGVWSARVLSVTGNFLPSARSVSASLFGDLHVPHSKHNVLMMQFGQFLVHDITKNKGHSDTAKCCLDDGSHRVANPHPACLPIPVSKVDPFYSQFGVRCLEFVRTAVASRQNCNVGHGRQISAVTHFIDGSGIYGSSAEDSILLRALEGGRLKSLKHVRLNNELPPLDETEGACDKKSEMCFKVGDDRVNQLITLVAVHTLFLREHNRIAKTLDKLNPHWSDETIFQETRRIVIAEIQHIVFNEYLPNVVGPNYMQKYELHPSKGYSNFYNPKVNPSILSEFSAAAFRFGHSTIPDYLELPGGLEKTHKTFFDPTRLREPHFFDGLFRGILHQPQQLVDDMFSHSVTWFLNPKEGFPFGKDLVSLNIQRGRDHALPSYNHYLHLNERHVKNEFSHFGAVVSPKLADLYDHPDDVDLYVGGILETPISGAIVGETFAEIISDQFARLKEGDRYFYSEGPHTNPGHFTLPQLEEIQKITLAGLLCANANDRHSFHVQPQAFDLPHHAGNQPQSCHSNQIPSLDLNWWKD</sequence>
<dbReference type="Proteomes" id="UP000002320">
    <property type="component" value="Unassembled WGS sequence"/>
</dbReference>
<dbReference type="HOGENOM" id="CLU_006087_5_0_1"/>
<evidence type="ECO:0000256" key="4">
    <source>
        <dbReference type="ARBA" id="ARBA00022617"/>
    </source>
</evidence>
<dbReference type="InterPro" id="IPR019791">
    <property type="entry name" value="Haem_peroxidase_animal"/>
</dbReference>
<dbReference type="STRING" id="7176.B0WKJ9"/>
<dbReference type="GO" id="GO:0020037">
    <property type="term" value="F:heme binding"/>
    <property type="evidence" value="ECO:0007669"/>
    <property type="project" value="InterPro"/>
</dbReference>
<dbReference type="FunFam" id="1.10.640.10:FF:000003">
    <property type="entry name" value="chorion peroxidase"/>
    <property type="match status" value="1"/>
</dbReference>
<dbReference type="GO" id="GO:0022412">
    <property type="term" value="P:cellular process involved in reproduction in multicellular organism"/>
    <property type="evidence" value="ECO:0007669"/>
    <property type="project" value="UniProtKB-ARBA"/>
</dbReference>
<dbReference type="GO" id="GO:0004601">
    <property type="term" value="F:peroxidase activity"/>
    <property type="evidence" value="ECO:0007669"/>
    <property type="project" value="UniProtKB-KW"/>
</dbReference>
<evidence type="ECO:0000256" key="12">
    <source>
        <dbReference type="SAM" id="MobiDB-lite"/>
    </source>
</evidence>
<dbReference type="EnsemblMetazoa" id="CPIJ007710-RA">
    <property type="protein sequence ID" value="CPIJ007710-PA"/>
    <property type="gene ID" value="CPIJ007710"/>
</dbReference>
<dbReference type="InterPro" id="IPR010255">
    <property type="entry name" value="Haem_peroxidase_sf"/>
</dbReference>
<evidence type="ECO:0000256" key="9">
    <source>
        <dbReference type="ARBA" id="ARBA00023157"/>
    </source>
</evidence>
<keyword evidence="9" id="KW-1015">Disulfide bond</keyword>
<keyword evidence="2" id="KW-0964">Secreted</keyword>
<organism>
    <name type="scientific">Culex quinquefasciatus</name>
    <name type="common">Southern house mosquito</name>
    <name type="synonym">Culex pungens</name>
    <dbReference type="NCBI Taxonomy" id="7176"/>
    <lineage>
        <taxon>Eukaryota</taxon>
        <taxon>Metazoa</taxon>
        <taxon>Ecdysozoa</taxon>
        <taxon>Arthropoda</taxon>
        <taxon>Hexapoda</taxon>
        <taxon>Insecta</taxon>
        <taxon>Pterygota</taxon>
        <taxon>Neoptera</taxon>
        <taxon>Endopterygota</taxon>
        <taxon>Diptera</taxon>
        <taxon>Nematocera</taxon>
        <taxon>Culicoidea</taxon>
        <taxon>Culicidae</taxon>
        <taxon>Culicinae</taxon>
        <taxon>Culicini</taxon>
        <taxon>Culex</taxon>
        <taxon>Culex</taxon>
    </lineage>
</organism>
<evidence type="ECO:0000256" key="5">
    <source>
        <dbReference type="ARBA" id="ARBA00022723"/>
    </source>
</evidence>
<name>B0WKJ9_CULQU</name>
<dbReference type="InParanoid" id="B0WKJ9"/>
<proteinExistence type="predicted"/>
<dbReference type="SUPFAM" id="SSF48113">
    <property type="entry name" value="Heme-dependent peroxidases"/>
    <property type="match status" value="1"/>
</dbReference>
<keyword evidence="13" id="KW-1133">Transmembrane helix</keyword>
<evidence type="ECO:0000313" key="15">
    <source>
        <dbReference type="EnsemblMetazoa" id="CPIJ007710-PA"/>
    </source>
</evidence>
<dbReference type="PRINTS" id="PR00457">
    <property type="entry name" value="ANPEROXIDASE"/>
</dbReference>
<feature type="region of interest" description="Disordered" evidence="12">
    <location>
        <begin position="125"/>
        <end position="164"/>
    </location>
</feature>
<keyword evidence="13" id="KW-0812">Transmembrane</keyword>
<evidence type="ECO:0000256" key="6">
    <source>
        <dbReference type="ARBA" id="ARBA00022729"/>
    </source>
</evidence>
<keyword evidence="16" id="KW-1185">Reference proteome</keyword>
<dbReference type="CDD" id="cd09823">
    <property type="entry name" value="peroxinectin_like"/>
    <property type="match status" value="1"/>
</dbReference>
<reference evidence="15" key="2">
    <citation type="submission" date="2020-05" db="UniProtKB">
        <authorList>
            <consortium name="EnsemblMetazoa"/>
        </authorList>
    </citation>
    <scope>IDENTIFICATION</scope>
    <source>
        <strain evidence="15">JHB</strain>
    </source>
</reference>
<dbReference type="PROSITE" id="PS50292">
    <property type="entry name" value="PEROXIDASE_3"/>
    <property type="match status" value="1"/>
</dbReference>
<protein>
    <submittedName>
        <fullName evidence="14 15">Peroxinectin</fullName>
    </submittedName>
</protein>
<keyword evidence="13" id="KW-0472">Membrane</keyword>
<dbReference type="OMA" id="GYPMERL"/>
<dbReference type="PANTHER" id="PTHR11475:SF4">
    <property type="entry name" value="CHORION PEROXIDASE"/>
    <property type="match status" value="1"/>
</dbReference>
<evidence type="ECO:0000256" key="3">
    <source>
        <dbReference type="ARBA" id="ARBA00022559"/>
    </source>
</evidence>
<evidence type="ECO:0000313" key="16">
    <source>
        <dbReference type="Proteomes" id="UP000002320"/>
    </source>
</evidence>
<dbReference type="eggNOG" id="KOG2408">
    <property type="taxonomic scope" value="Eukaryota"/>
</dbReference>
<keyword evidence="3" id="KW-0575">Peroxidase</keyword>
<feature type="transmembrane region" description="Helical" evidence="13">
    <location>
        <begin position="33"/>
        <end position="55"/>
    </location>
</feature>
<dbReference type="Gene3D" id="1.10.640.10">
    <property type="entry name" value="Haem peroxidase domain superfamily, animal type"/>
    <property type="match status" value="1"/>
</dbReference>
<dbReference type="EMBL" id="DS231973">
    <property type="protein sequence ID" value="EDS29893.1"/>
    <property type="molecule type" value="Genomic_DNA"/>
</dbReference>
<keyword evidence="5 11" id="KW-0479">Metal-binding</keyword>
<evidence type="ECO:0000256" key="11">
    <source>
        <dbReference type="PIRSR" id="PIRSR619791-2"/>
    </source>
</evidence>
<evidence type="ECO:0000256" key="13">
    <source>
        <dbReference type="SAM" id="Phobius"/>
    </source>
</evidence>
<dbReference type="KEGG" id="cqu:CpipJ_CPIJ007710"/>
<feature type="binding site" description="axial binding residue" evidence="11">
    <location>
        <position position="511"/>
    </location>
    <ligand>
        <name>heme b</name>
        <dbReference type="ChEBI" id="CHEBI:60344"/>
    </ligand>
    <ligandPart>
        <name>Fe</name>
        <dbReference type="ChEBI" id="CHEBI:18248"/>
    </ligandPart>
</feature>